<evidence type="ECO:0000256" key="2">
    <source>
        <dbReference type="ARBA" id="ARBA00022517"/>
    </source>
</evidence>
<dbReference type="HAMAP" id="MF_01820">
    <property type="entry name" value="GTPase_RsgA"/>
    <property type="match status" value="1"/>
</dbReference>
<protein>
    <recommendedName>
        <fullName evidence="10">Small ribosomal subunit biogenesis GTPase RsgA</fullName>
        <ecNumber evidence="10">3.6.1.-</ecNumber>
    </recommendedName>
</protein>
<dbReference type="PROSITE" id="PS51721">
    <property type="entry name" value="G_CP"/>
    <property type="match status" value="1"/>
</dbReference>
<comment type="subunit">
    <text evidence="10">Monomer. Associates with 30S ribosomal subunit, binds 16S rRNA.</text>
</comment>
<dbReference type="EMBL" id="VCIW01000005">
    <property type="protein sequence ID" value="TLS52288.1"/>
    <property type="molecule type" value="Genomic_DNA"/>
</dbReference>
<keyword evidence="7 10" id="KW-0862">Zinc</keyword>
<evidence type="ECO:0000313" key="14">
    <source>
        <dbReference type="Proteomes" id="UP000309676"/>
    </source>
</evidence>
<comment type="similarity">
    <text evidence="10">Belongs to the TRAFAC class YlqF/YawG GTPase family. RsgA subfamily.</text>
</comment>
<comment type="caution">
    <text evidence="13">The sequence shown here is derived from an EMBL/GenBank/DDBJ whole genome shotgun (WGS) entry which is preliminary data.</text>
</comment>
<feature type="binding site" evidence="10">
    <location>
        <begin position="202"/>
        <end position="210"/>
    </location>
    <ligand>
        <name>GTP</name>
        <dbReference type="ChEBI" id="CHEBI:37565"/>
    </ligand>
</feature>
<name>A0A5R9GFX8_9BACL</name>
<proteinExistence type="inferred from homology"/>
<feature type="binding site" evidence="10">
    <location>
        <begin position="150"/>
        <end position="153"/>
    </location>
    <ligand>
        <name>GTP</name>
        <dbReference type="ChEBI" id="CHEBI:37565"/>
    </ligand>
</feature>
<dbReference type="Gene3D" id="1.10.40.50">
    <property type="entry name" value="Probable gtpase engc, domain 3"/>
    <property type="match status" value="1"/>
</dbReference>
<evidence type="ECO:0000256" key="4">
    <source>
        <dbReference type="ARBA" id="ARBA00022730"/>
    </source>
</evidence>
<keyword evidence="5 10" id="KW-0547">Nucleotide-binding</keyword>
<feature type="binding site" evidence="10">
    <location>
        <position position="290"/>
    </location>
    <ligand>
        <name>Zn(2+)</name>
        <dbReference type="ChEBI" id="CHEBI:29105"/>
    </ligand>
</feature>
<keyword evidence="1 10" id="KW-0963">Cytoplasm</keyword>
<dbReference type="SUPFAM" id="SSF50249">
    <property type="entry name" value="Nucleic acid-binding proteins"/>
    <property type="match status" value="1"/>
</dbReference>
<evidence type="ECO:0000256" key="1">
    <source>
        <dbReference type="ARBA" id="ARBA00022490"/>
    </source>
</evidence>
<dbReference type="EC" id="3.6.1.-" evidence="10"/>
<keyword evidence="9 10" id="KW-0342">GTP-binding</keyword>
<dbReference type="InterPro" id="IPR010914">
    <property type="entry name" value="RsgA_GTPase_dom"/>
</dbReference>
<dbReference type="SUPFAM" id="SSF52540">
    <property type="entry name" value="P-loop containing nucleoside triphosphate hydrolases"/>
    <property type="match status" value="1"/>
</dbReference>
<organism evidence="13 14">
    <name type="scientific">Paenibacillus antri</name>
    <dbReference type="NCBI Taxonomy" id="2582848"/>
    <lineage>
        <taxon>Bacteria</taxon>
        <taxon>Bacillati</taxon>
        <taxon>Bacillota</taxon>
        <taxon>Bacilli</taxon>
        <taxon>Bacillales</taxon>
        <taxon>Paenibacillaceae</taxon>
        <taxon>Paenibacillus</taxon>
    </lineage>
</organism>
<dbReference type="CDD" id="cd01854">
    <property type="entry name" value="YjeQ_EngC"/>
    <property type="match status" value="1"/>
</dbReference>
<dbReference type="GO" id="GO:0005525">
    <property type="term" value="F:GTP binding"/>
    <property type="evidence" value="ECO:0007669"/>
    <property type="project" value="UniProtKB-UniRule"/>
</dbReference>
<keyword evidence="2 10" id="KW-0690">Ribosome biogenesis</keyword>
<dbReference type="Pfam" id="PF03193">
    <property type="entry name" value="RsgA_GTPase"/>
    <property type="match status" value="1"/>
</dbReference>
<evidence type="ECO:0000256" key="10">
    <source>
        <dbReference type="HAMAP-Rule" id="MF_01820"/>
    </source>
</evidence>
<dbReference type="NCBIfam" id="TIGR00157">
    <property type="entry name" value="ribosome small subunit-dependent GTPase A"/>
    <property type="match status" value="1"/>
</dbReference>
<evidence type="ECO:0000256" key="8">
    <source>
        <dbReference type="ARBA" id="ARBA00022884"/>
    </source>
</evidence>
<evidence type="ECO:0000313" key="13">
    <source>
        <dbReference type="EMBL" id="TLS52288.1"/>
    </source>
</evidence>
<dbReference type="GO" id="GO:0003924">
    <property type="term" value="F:GTPase activity"/>
    <property type="evidence" value="ECO:0007669"/>
    <property type="project" value="UniProtKB-UniRule"/>
</dbReference>
<feature type="binding site" evidence="10">
    <location>
        <position position="296"/>
    </location>
    <ligand>
        <name>Zn(2+)</name>
        <dbReference type="ChEBI" id="CHEBI:29105"/>
    </ligand>
</feature>
<dbReference type="AlphaFoldDB" id="A0A5R9GFX8"/>
<dbReference type="Gene3D" id="3.40.50.300">
    <property type="entry name" value="P-loop containing nucleotide triphosphate hydrolases"/>
    <property type="match status" value="1"/>
</dbReference>
<comment type="cofactor">
    <cofactor evidence="10">
        <name>Zn(2+)</name>
        <dbReference type="ChEBI" id="CHEBI:29105"/>
    </cofactor>
    <text evidence="10">Binds 1 zinc ion per subunit.</text>
</comment>
<evidence type="ECO:0000256" key="3">
    <source>
        <dbReference type="ARBA" id="ARBA00022723"/>
    </source>
</evidence>
<dbReference type="GO" id="GO:0005737">
    <property type="term" value="C:cytoplasm"/>
    <property type="evidence" value="ECO:0007669"/>
    <property type="project" value="UniProtKB-SubCell"/>
</dbReference>
<dbReference type="GO" id="GO:0019843">
    <property type="term" value="F:rRNA binding"/>
    <property type="evidence" value="ECO:0007669"/>
    <property type="project" value="UniProtKB-KW"/>
</dbReference>
<dbReference type="RefSeq" id="WP_138193944.1">
    <property type="nucleotide sequence ID" value="NZ_VCIW01000005.1"/>
</dbReference>
<gene>
    <name evidence="10 13" type="primary">rsgA</name>
    <name evidence="13" type="ORF">FE782_09945</name>
</gene>
<dbReference type="InterPro" id="IPR030378">
    <property type="entry name" value="G_CP_dom"/>
</dbReference>
<dbReference type="PANTHER" id="PTHR32120:SF10">
    <property type="entry name" value="SMALL RIBOSOMAL SUBUNIT BIOGENESIS GTPASE RSGA"/>
    <property type="match status" value="1"/>
</dbReference>
<evidence type="ECO:0000259" key="12">
    <source>
        <dbReference type="PROSITE" id="PS51721"/>
    </source>
</evidence>
<sequence length="343" mass="37504">MSELERYGWNETREAAFASSRAKGWTPGRVSLEHKRMYRIWTENGELLAELSGKLRFEALGRDDLPAVGDWVAVSARDEEGKATIHGVLPRTSKFSRKTAGGETTEQIVAANVDTVFLVSSLNLDFNPRRLERYLLLAWESGANPVIVLTKADLCPDPAPYLEQAEAIGLGVPVCAVSAETGEGMDAIRAYVTRGRTAALLGSSGVGKSTLANALLGEARLAVAGIREDDARGRHTTTHREMFALPSGGLLIDTPGMREIQLWDVGQGLSETFEDVVAVASGCRFGDCRHEREPGCAVREALRAGTLSEGRYRNYRKMEAEAAYAARKESARLQAAMKRKHRR</sequence>
<dbReference type="InterPro" id="IPR012340">
    <property type="entry name" value="NA-bd_OB-fold"/>
</dbReference>
<dbReference type="GO" id="GO:0046872">
    <property type="term" value="F:metal ion binding"/>
    <property type="evidence" value="ECO:0007669"/>
    <property type="project" value="UniProtKB-KW"/>
</dbReference>
<evidence type="ECO:0000256" key="9">
    <source>
        <dbReference type="ARBA" id="ARBA00023134"/>
    </source>
</evidence>
<evidence type="ECO:0000256" key="6">
    <source>
        <dbReference type="ARBA" id="ARBA00022801"/>
    </source>
</evidence>
<evidence type="ECO:0000256" key="7">
    <source>
        <dbReference type="ARBA" id="ARBA00022833"/>
    </source>
</evidence>
<dbReference type="InterPro" id="IPR004881">
    <property type="entry name" value="Ribosome_biogen_GTPase_RsgA"/>
</dbReference>
<accession>A0A5R9GFX8</accession>
<dbReference type="OrthoDB" id="9809485at2"/>
<dbReference type="PANTHER" id="PTHR32120">
    <property type="entry name" value="SMALL RIBOSOMAL SUBUNIT BIOGENESIS GTPASE RSGA"/>
    <property type="match status" value="1"/>
</dbReference>
<feature type="domain" description="EngC GTPase" evidence="11">
    <location>
        <begin position="111"/>
        <end position="258"/>
    </location>
</feature>
<evidence type="ECO:0000259" key="11">
    <source>
        <dbReference type="PROSITE" id="PS50936"/>
    </source>
</evidence>
<dbReference type="InterPro" id="IPR027417">
    <property type="entry name" value="P-loop_NTPase"/>
</dbReference>
<dbReference type="PROSITE" id="PS50936">
    <property type="entry name" value="ENGC_GTPASE"/>
    <property type="match status" value="1"/>
</dbReference>
<dbReference type="GO" id="GO:0042274">
    <property type="term" value="P:ribosomal small subunit biogenesis"/>
    <property type="evidence" value="ECO:0007669"/>
    <property type="project" value="UniProtKB-UniRule"/>
</dbReference>
<feature type="binding site" evidence="10">
    <location>
        <position position="288"/>
    </location>
    <ligand>
        <name>Zn(2+)</name>
        <dbReference type="ChEBI" id="CHEBI:29105"/>
    </ligand>
</feature>
<reference evidence="13 14" key="1">
    <citation type="submission" date="2019-05" db="EMBL/GenBank/DDBJ databases">
        <authorList>
            <person name="Narsing Rao M.P."/>
            <person name="Li W.J."/>
        </authorList>
    </citation>
    <scope>NUCLEOTIDE SEQUENCE [LARGE SCALE GENOMIC DNA]</scope>
    <source>
        <strain evidence="13 14">SYSU_K30003</strain>
    </source>
</reference>
<feature type="domain" description="CP-type G" evidence="12">
    <location>
        <begin position="103"/>
        <end position="260"/>
    </location>
</feature>
<feature type="binding site" evidence="10">
    <location>
        <position position="283"/>
    </location>
    <ligand>
        <name>Zn(2+)</name>
        <dbReference type="ChEBI" id="CHEBI:29105"/>
    </ligand>
</feature>
<comment type="subcellular location">
    <subcellularLocation>
        <location evidence="10">Cytoplasm</location>
    </subcellularLocation>
</comment>
<dbReference type="Proteomes" id="UP000309676">
    <property type="component" value="Unassembled WGS sequence"/>
</dbReference>
<keyword evidence="8 10" id="KW-0694">RNA-binding</keyword>
<keyword evidence="6 10" id="KW-0378">Hydrolase</keyword>
<comment type="function">
    <text evidence="10">One of several proteins that assist in the late maturation steps of the functional core of the 30S ribosomal subunit. Helps release RbfA from mature subunits. May play a role in the assembly of ribosomal proteins into the subunit. Circularly permuted GTPase that catalyzes slow GTP hydrolysis, GTPase activity is stimulated by the 30S ribosomal subunit.</text>
</comment>
<keyword evidence="4 10" id="KW-0699">rRNA-binding</keyword>
<keyword evidence="3 10" id="KW-0479">Metal-binding</keyword>
<keyword evidence="14" id="KW-1185">Reference proteome</keyword>
<evidence type="ECO:0000256" key="5">
    <source>
        <dbReference type="ARBA" id="ARBA00022741"/>
    </source>
</evidence>